<dbReference type="STRING" id="93684.SAMN05421853_107209"/>
<proteinExistence type="predicted"/>
<reference evidence="3" key="1">
    <citation type="submission" date="2016-10" db="EMBL/GenBank/DDBJ databases">
        <authorList>
            <person name="Varghese N."/>
            <person name="Submissions S."/>
        </authorList>
    </citation>
    <scope>NUCLEOTIDE SEQUENCE [LARGE SCALE GENOMIC DNA]</scope>
    <source>
        <strain evidence="3">JCM 10271</strain>
    </source>
</reference>
<evidence type="ECO:0000313" key="3">
    <source>
        <dbReference type="Proteomes" id="UP000243106"/>
    </source>
</evidence>
<gene>
    <name evidence="2" type="ORF">SAMN05421853_107209</name>
</gene>
<feature type="chain" id="PRO_5017247149" evidence="1">
    <location>
        <begin position="23"/>
        <end position="109"/>
    </location>
</feature>
<keyword evidence="3" id="KW-1185">Reference proteome</keyword>
<organism evidence="2 3">
    <name type="scientific">Roseivivax halotolerans</name>
    <dbReference type="NCBI Taxonomy" id="93684"/>
    <lineage>
        <taxon>Bacteria</taxon>
        <taxon>Pseudomonadati</taxon>
        <taxon>Pseudomonadota</taxon>
        <taxon>Alphaproteobacteria</taxon>
        <taxon>Rhodobacterales</taxon>
        <taxon>Roseobacteraceae</taxon>
        <taxon>Roseivivax</taxon>
    </lineage>
</organism>
<feature type="signal peptide" evidence="1">
    <location>
        <begin position="1"/>
        <end position="22"/>
    </location>
</feature>
<dbReference type="Proteomes" id="UP000243106">
    <property type="component" value="Unassembled WGS sequence"/>
</dbReference>
<dbReference type="EMBL" id="FOXV01000007">
    <property type="protein sequence ID" value="SFQ50862.1"/>
    <property type="molecule type" value="Genomic_DNA"/>
</dbReference>
<keyword evidence="1" id="KW-0732">Signal</keyword>
<dbReference type="RefSeq" id="WP_139218697.1">
    <property type="nucleotide sequence ID" value="NZ_FOXV01000007.1"/>
</dbReference>
<protein>
    <submittedName>
        <fullName evidence="2">Uncharacterized protein</fullName>
    </submittedName>
</protein>
<name>A0A1I5Z330_9RHOB</name>
<evidence type="ECO:0000313" key="2">
    <source>
        <dbReference type="EMBL" id="SFQ50862.1"/>
    </source>
</evidence>
<sequence length="109" mass="10532">MKATTLANIFAALVFSAGTVSAQQSTARALQIAAEQEACGVAAAIESAVFIDTDTVEVTCVRPAGADLGGGLGPTTTATAAVTFLALIAAMGDSEGGSSSTTSSTSGSN</sequence>
<accession>A0A1I5Z330</accession>
<dbReference type="AlphaFoldDB" id="A0A1I5Z330"/>
<evidence type="ECO:0000256" key="1">
    <source>
        <dbReference type="SAM" id="SignalP"/>
    </source>
</evidence>